<evidence type="ECO:0000256" key="2">
    <source>
        <dbReference type="ARBA" id="ARBA00022448"/>
    </source>
</evidence>
<evidence type="ECO:0000256" key="9">
    <source>
        <dbReference type="HAMAP-Rule" id="MF_00422"/>
    </source>
</evidence>
<dbReference type="GO" id="GO:0008320">
    <property type="term" value="F:protein transmembrane transporter activity"/>
    <property type="evidence" value="ECO:0007669"/>
    <property type="project" value="UniProtKB-UniRule"/>
</dbReference>
<keyword evidence="6 9" id="KW-1133">Transmembrane helix</keyword>
<keyword evidence="7 9" id="KW-0811">Translocation</keyword>
<dbReference type="HAMAP" id="MF_00422">
    <property type="entry name" value="SecE"/>
    <property type="match status" value="1"/>
</dbReference>
<evidence type="ECO:0000256" key="7">
    <source>
        <dbReference type="ARBA" id="ARBA00023010"/>
    </source>
</evidence>
<protein>
    <recommendedName>
        <fullName evidence="9">Protein translocase subunit SecE</fullName>
    </recommendedName>
</protein>
<comment type="subunit">
    <text evidence="9">Component of the Sec protein translocase complex. Heterotrimer consisting of SecY, SecE and SecG subunits. The heterotrimers can form oligomers, although 1 heterotrimer is thought to be able to translocate proteins. Interacts with the ribosome. Interacts with SecDF, and other proteins may be involved. Interacts with SecA.</text>
</comment>
<evidence type="ECO:0000256" key="3">
    <source>
        <dbReference type="ARBA" id="ARBA00022475"/>
    </source>
</evidence>
<dbReference type="InterPro" id="IPR005807">
    <property type="entry name" value="SecE_bac"/>
</dbReference>
<comment type="caution">
    <text evidence="9">Lacks conserved residue(s) required for the propagation of feature annotation.</text>
</comment>
<evidence type="ECO:0000256" key="1">
    <source>
        <dbReference type="ARBA" id="ARBA00004370"/>
    </source>
</evidence>
<dbReference type="GO" id="GO:0043952">
    <property type="term" value="P:protein transport by the Sec complex"/>
    <property type="evidence" value="ECO:0007669"/>
    <property type="project" value="UniProtKB-UniRule"/>
</dbReference>
<keyword evidence="3 9" id="KW-1003">Cell membrane</keyword>
<evidence type="ECO:0000313" key="11">
    <source>
        <dbReference type="Proteomes" id="UP000283077"/>
    </source>
</evidence>
<dbReference type="PROSITE" id="PS01067">
    <property type="entry name" value="SECE_SEC61G"/>
    <property type="match status" value="1"/>
</dbReference>
<dbReference type="Proteomes" id="UP000283077">
    <property type="component" value="Unassembled WGS sequence"/>
</dbReference>
<gene>
    <name evidence="9 10" type="primary">secE</name>
    <name evidence="10" type="ORF">EOE67_18640</name>
</gene>
<accession>A0A437QER2</accession>
<dbReference type="GO" id="GO:0065002">
    <property type="term" value="P:intracellular protein transmembrane transport"/>
    <property type="evidence" value="ECO:0007669"/>
    <property type="project" value="UniProtKB-UniRule"/>
</dbReference>
<comment type="caution">
    <text evidence="10">The sequence shown here is derived from an EMBL/GenBank/DDBJ whole genome shotgun (WGS) entry which is preliminary data.</text>
</comment>
<keyword evidence="4 9" id="KW-0812">Transmembrane</keyword>
<dbReference type="PRINTS" id="PR01650">
    <property type="entry name" value="SECETRNLCASE"/>
</dbReference>
<dbReference type="GO" id="GO:0005886">
    <property type="term" value="C:plasma membrane"/>
    <property type="evidence" value="ECO:0007669"/>
    <property type="project" value="UniProtKB-UniRule"/>
</dbReference>
<dbReference type="InterPro" id="IPR001901">
    <property type="entry name" value="Translocase_SecE/Sec61-g"/>
</dbReference>
<dbReference type="InterPro" id="IPR038379">
    <property type="entry name" value="SecE_sf"/>
</dbReference>
<organism evidence="10 11">
    <name type="scientific">Rheinheimera riviphila</name>
    <dbReference type="NCBI Taxonomy" id="1834037"/>
    <lineage>
        <taxon>Bacteria</taxon>
        <taxon>Pseudomonadati</taxon>
        <taxon>Pseudomonadota</taxon>
        <taxon>Gammaproteobacteria</taxon>
        <taxon>Chromatiales</taxon>
        <taxon>Chromatiaceae</taxon>
        <taxon>Rheinheimera</taxon>
    </lineage>
</organism>
<dbReference type="PANTHER" id="PTHR33910:SF1">
    <property type="entry name" value="PROTEIN TRANSLOCASE SUBUNIT SECE"/>
    <property type="match status" value="1"/>
</dbReference>
<feature type="transmembrane region" description="Helical" evidence="9">
    <location>
        <begin position="90"/>
        <end position="108"/>
    </location>
</feature>
<evidence type="ECO:0000256" key="5">
    <source>
        <dbReference type="ARBA" id="ARBA00022927"/>
    </source>
</evidence>
<evidence type="ECO:0000256" key="4">
    <source>
        <dbReference type="ARBA" id="ARBA00022692"/>
    </source>
</evidence>
<evidence type="ECO:0000256" key="6">
    <source>
        <dbReference type="ARBA" id="ARBA00022989"/>
    </source>
</evidence>
<proteinExistence type="inferred from homology"/>
<dbReference type="OrthoDB" id="9806365at2"/>
<dbReference type="Gene3D" id="1.20.5.1030">
    <property type="entry name" value="Preprotein translocase secy subunit"/>
    <property type="match status" value="1"/>
</dbReference>
<dbReference type="PANTHER" id="PTHR33910">
    <property type="entry name" value="PROTEIN TRANSLOCASE SUBUNIT SECE"/>
    <property type="match status" value="1"/>
</dbReference>
<feature type="transmembrane region" description="Helical" evidence="9">
    <location>
        <begin position="41"/>
        <end position="60"/>
    </location>
</feature>
<dbReference type="Pfam" id="PF00584">
    <property type="entry name" value="SecE"/>
    <property type="match status" value="1"/>
</dbReference>
<comment type="similarity">
    <text evidence="9">Belongs to the SecE/SEC61-gamma family.</text>
</comment>
<comment type="function">
    <text evidence="9">Essential subunit of the Sec protein translocation channel SecYEG. Clamps together the 2 halves of SecY. May contact the channel plug during translocation.</text>
</comment>
<keyword evidence="2 9" id="KW-0813">Transport</keyword>
<dbReference type="RefSeq" id="WP_127700865.1">
    <property type="nucleotide sequence ID" value="NZ_SACS01000029.1"/>
</dbReference>
<name>A0A437QER2_9GAMM</name>
<evidence type="ECO:0000313" key="10">
    <source>
        <dbReference type="EMBL" id="RVU33001.1"/>
    </source>
</evidence>
<dbReference type="EMBL" id="SACS01000029">
    <property type="protein sequence ID" value="RVU33001.1"/>
    <property type="molecule type" value="Genomic_DNA"/>
</dbReference>
<sequence>MNAATEAPKSGLDLVKWLVVFAILTLLVVANYIFEFSTLERAIGLVVMIPLAGFVAAQTGKGRDFLTFAKEAKLEVRKVVWPTRKETNQTTLIVAIVTLIMAMVLYVLDLGLLKLVSFLTGLGI</sequence>
<comment type="subcellular location">
    <subcellularLocation>
        <location evidence="1">Membrane</location>
    </subcellularLocation>
</comment>
<dbReference type="GO" id="GO:0009306">
    <property type="term" value="P:protein secretion"/>
    <property type="evidence" value="ECO:0007669"/>
    <property type="project" value="UniProtKB-UniRule"/>
</dbReference>
<keyword evidence="5 9" id="KW-0653">Protein transport</keyword>
<dbReference type="NCBIfam" id="NF004372">
    <property type="entry name" value="PRK05740.1-2"/>
    <property type="match status" value="1"/>
</dbReference>
<feature type="transmembrane region" description="Helical" evidence="9">
    <location>
        <begin position="14"/>
        <end position="34"/>
    </location>
</feature>
<evidence type="ECO:0000256" key="8">
    <source>
        <dbReference type="ARBA" id="ARBA00023136"/>
    </source>
</evidence>
<keyword evidence="11" id="KW-1185">Reference proteome</keyword>
<reference evidence="10 11" key="1">
    <citation type="submission" date="2019-01" db="EMBL/GenBank/DDBJ databases">
        <authorList>
            <person name="Chen W.-M."/>
        </authorList>
    </citation>
    <scope>NUCLEOTIDE SEQUENCE [LARGE SCALE GENOMIC DNA]</scope>
    <source>
        <strain evidence="10 11">KYPC3</strain>
    </source>
</reference>
<dbReference type="GO" id="GO:0006605">
    <property type="term" value="P:protein targeting"/>
    <property type="evidence" value="ECO:0007669"/>
    <property type="project" value="UniProtKB-UniRule"/>
</dbReference>
<keyword evidence="8 9" id="KW-0472">Membrane</keyword>
<dbReference type="NCBIfam" id="TIGR00964">
    <property type="entry name" value="secE_bact"/>
    <property type="match status" value="1"/>
</dbReference>
<dbReference type="AlphaFoldDB" id="A0A437QER2"/>